<dbReference type="Pfam" id="PF01661">
    <property type="entry name" value="Macro"/>
    <property type="match status" value="1"/>
</dbReference>
<dbReference type="Gene3D" id="3.40.220.10">
    <property type="entry name" value="Leucine Aminopeptidase, subunit E, domain 1"/>
    <property type="match status" value="1"/>
</dbReference>
<dbReference type="CDD" id="cd02908">
    <property type="entry name" value="Macro_OAADPr_deacetylase"/>
    <property type="match status" value="1"/>
</dbReference>
<dbReference type="AlphaFoldDB" id="A0A2R7Y5A1"/>
<organism evidence="2 3">
    <name type="scientific">Candidatus Terraquivivens tikiterensis</name>
    <dbReference type="NCBI Taxonomy" id="1980982"/>
    <lineage>
        <taxon>Archaea</taxon>
        <taxon>Nitrososphaerota</taxon>
        <taxon>Candidatus Wolframiiraptoraceae</taxon>
        <taxon>Candidatus Terraquivivens</taxon>
    </lineage>
</organism>
<dbReference type="InterPro" id="IPR043472">
    <property type="entry name" value="Macro_dom-like"/>
</dbReference>
<accession>A0A2R7Y5A1</accession>
<name>A0A2R7Y5A1_9ARCH</name>
<dbReference type="EMBL" id="NDWU01000007">
    <property type="protein sequence ID" value="PUA32690.1"/>
    <property type="molecule type" value="Genomic_DNA"/>
</dbReference>
<dbReference type="PANTHER" id="PTHR11106">
    <property type="entry name" value="GANGLIOSIDE INDUCED DIFFERENTIATION ASSOCIATED PROTEIN 2-RELATED"/>
    <property type="match status" value="1"/>
</dbReference>
<dbReference type="PROSITE" id="PS51154">
    <property type="entry name" value="MACRO"/>
    <property type="match status" value="1"/>
</dbReference>
<dbReference type="Proteomes" id="UP000244066">
    <property type="component" value="Unassembled WGS sequence"/>
</dbReference>
<reference evidence="2 3" key="1">
    <citation type="submission" date="2017-04" db="EMBL/GenBank/DDBJ databases">
        <title>Draft Aigarchaeota genome from a New Zealand hot spring.</title>
        <authorList>
            <person name="Reysenbach A.-L."/>
            <person name="Donaho J.A."/>
            <person name="Gerhart J."/>
            <person name="Kelley J.F."/>
            <person name="Kouba K."/>
            <person name="Podar M."/>
            <person name="Stott M."/>
        </authorList>
    </citation>
    <scope>NUCLEOTIDE SEQUENCE [LARGE SCALE GENOMIC DNA]</scope>
    <source>
        <strain evidence="2">NZ13_MG1</strain>
    </source>
</reference>
<evidence type="ECO:0000313" key="3">
    <source>
        <dbReference type="Proteomes" id="UP000244066"/>
    </source>
</evidence>
<gene>
    <name evidence="2" type="ORF">B9J98_03710</name>
</gene>
<dbReference type="SMART" id="SM00506">
    <property type="entry name" value="A1pp"/>
    <property type="match status" value="1"/>
</dbReference>
<evidence type="ECO:0000313" key="2">
    <source>
        <dbReference type="EMBL" id="PUA32690.1"/>
    </source>
</evidence>
<feature type="domain" description="Macro" evidence="1">
    <location>
        <begin position="1"/>
        <end position="174"/>
    </location>
</feature>
<dbReference type="PANTHER" id="PTHR11106:SF111">
    <property type="entry name" value="MACRO DOMAIN-CONTAINING PROTEIN"/>
    <property type="match status" value="1"/>
</dbReference>
<dbReference type="SUPFAM" id="SSF52949">
    <property type="entry name" value="Macro domain-like"/>
    <property type="match status" value="1"/>
</dbReference>
<evidence type="ECO:0000259" key="1">
    <source>
        <dbReference type="PROSITE" id="PS51154"/>
    </source>
</evidence>
<proteinExistence type="predicted"/>
<dbReference type="InterPro" id="IPR002589">
    <property type="entry name" value="Macro_dom"/>
</dbReference>
<protein>
    <submittedName>
        <fullName evidence="2">O-acetyl-ADP-ribose deacetylase</fullName>
    </submittedName>
</protein>
<sequence length="177" mass="19074">MGSEAEPCIELVKGDITDLDTDAIVNAANSSLKMGGGVAGAILRKGGYEIQKECDKIGYCPVGGAVITGAGRLKAKYVIHAVGPRYGEGDEERKLRDATLSSLRLAEKHGLRSIAFPAISTGIFGFPKDRCANIMVPTVAEFLEKEAKSLKRVVFCLYDDETYRVFEEALKATKGKK</sequence>
<comment type="caution">
    <text evidence="2">The sequence shown here is derived from an EMBL/GenBank/DDBJ whole genome shotgun (WGS) entry which is preliminary data.</text>
</comment>